<dbReference type="InterPro" id="IPR036879">
    <property type="entry name" value="TF_MADSbox_sf"/>
</dbReference>
<dbReference type="PROSITE" id="PS50066">
    <property type="entry name" value="MADS_BOX_2"/>
    <property type="match status" value="1"/>
</dbReference>
<dbReference type="Pfam" id="PF00319">
    <property type="entry name" value="SRF-TF"/>
    <property type="match status" value="1"/>
</dbReference>
<keyword evidence="5" id="KW-0539">Nucleus</keyword>
<proteinExistence type="predicted"/>
<dbReference type="PANTHER" id="PTHR11945">
    <property type="entry name" value="MADS BOX PROTEIN"/>
    <property type="match status" value="1"/>
</dbReference>
<keyword evidence="2" id="KW-0805">Transcription regulation</keyword>
<sequence>MRKLKLSLIANERSRKKTFMKRKKGITKKLHELTTLCGVQACGVIYSPYMSVPEVWPSKEGAQEVAMKFMEMPMETRNKKMMDQETYLREQNTKIQEQVDKLAVENRELQVKRFMFDCLEGKMSEYHYGANDLHDSHRYIDQYINQLTQKMQIHLENGESSFFSPLPTGVADIDPPAVADFAVGVNTAGVSAAREFCAHIPYHNMNMNQNLQEPVQYHTLHDFYGHIQGVYNNMTWNHDLNFDLNHNMNLNVDLNSNQYLNQENSFNDMMLAQNVGYDGGHARIPLIDGNHYNYHQQPTVDLAITNHMPAITSSTTSTTSSNNNNNPTTYKLNPR</sequence>
<evidence type="ECO:0000256" key="6">
    <source>
        <dbReference type="SAM" id="MobiDB-lite"/>
    </source>
</evidence>
<evidence type="ECO:0000259" key="7">
    <source>
        <dbReference type="PROSITE" id="PS50066"/>
    </source>
</evidence>
<dbReference type="GeneID" id="104772631"/>
<dbReference type="InterPro" id="IPR033897">
    <property type="entry name" value="SRF-like_MADS-box"/>
</dbReference>
<dbReference type="InterPro" id="IPR002100">
    <property type="entry name" value="TF_MADSbox"/>
</dbReference>
<organism evidence="8 9">
    <name type="scientific">Camelina sativa</name>
    <name type="common">False flax</name>
    <name type="synonym">Myagrum sativum</name>
    <dbReference type="NCBI Taxonomy" id="90675"/>
    <lineage>
        <taxon>Eukaryota</taxon>
        <taxon>Viridiplantae</taxon>
        <taxon>Streptophyta</taxon>
        <taxon>Embryophyta</taxon>
        <taxon>Tracheophyta</taxon>
        <taxon>Spermatophyta</taxon>
        <taxon>Magnoliopsida</taxon>
        <taxon>eudicotyledons</taxon>
        <taxon>Gunneridae</taxon>
        <taxon>Pentapetalae</taxon>
        <taxon>rosids</taxon>
        <taxon>malvids</taxon>
        <taxon>Brassicales</taxon>
        <taxon>Brassicaceae</taxon>
        <taxon>Camelineae</taxon>
        <taxon>Camelina</taxon>
    </lineage>
</organism>
<evidence type="ECO:0000256" key="1">
    <source>
        <dbReference type="ARBA" id="ARBA00004123"/>
    </source>
</evidence>
<keyword evidence="3" id="KW-0238">DNA-binding</keyword>
<dbReference type="RefSeq" id="XP_010495523.2">
    <property type="nucleotide sequence ID" value="XM_010497221.2"/>
</dbReference>
<protein>
    <submittedName>
        <fullName evidence="9">Agamous-like MADS-box protein AGL90</fullName>
    </submittedName>
</protein>
<dbReference type="PRINTS" id="PR00404">
    <property type="entry name" value="MADSDOMAIN"/>
</dbReference>
<evidence type="ECO:0000313" key="8">
    <source>
        <dbReference type="Proteomes" id="UP000694864"/>
    </source>
</evidence>
<name>A0ABM0Y4U6_CAMSA</name>
<keyword evidence="8" id="KW-1185">Reference proteome</keyword>
<feature type="region of interest" description="Disordered" evidence="6">
    <location>
        <begin position="313"/>
        <end position="335"/>
    </location>
</feature>
<comment type="subcellular location">
    <subcellularLocation>
        <location evidence="1">Nucleus</location>
    </subcellularLocation>
</comment>
<gene>
    <name evidence="9" type="primary">LOC104772631</name>
</gene>
<reference evidence="9" key="2">
    <citation type="submission" date="2025-08" db="UniProtKB">
        <authorList>
            <consortium name="RefSeq"/>
        </authorList>
    </citation>
    <scope>IDENTIFICATION</scope>
    <source>
        <tissue evidence="9">Leaf</tissue>
    </source>
</reference>
<keyword evidence="4" id="KW-0804">Transcription</keyword>
<evidence type="ECO:0000256" key="5">
    <source>
        <dbReference type="ARBA" id="ARBA00023242"/>
    </source>
</evidence>
<dbReference type="SUPFAM" id="SSF55455">
    <property type="entry name" value="SRF-like"/>
    <property type="match status" value="1"/>
</dbReference>
<dbReference type="SMART" id="SM00432">
    <property type="entry name" value="MADS"/>
    <property type="match status" value="1"/>
</dbReference>
<evidence type="ECO:0000256" key="4">
    <source>
        <dbReference type="ARBA" id="ARBA00023163"/>
    </source>
</evidence>
<evidence type="ECO:0000313" key="9">
    <source>
        <dbReference type="RefSeq" id="XP_010495523.2"/>
    </source>
</evidence>
<dbReference type="PANTHER" id="PTHR11945:SF788">
    <property type="entry name" value="AGAMOUS-LIKE-34-RELATED"/>
    <property type="match status" value="1"/>
</dbReference>
<reference evidence="8" key="1">
    <citation type="journal article" date="2014" name="Nat. Commun.">
        <title>The emerging biofuel crop Camelina sativa retains a highly undifferentiated hexaploid genome structure.</title>
        <authorList>
            <person name="Kagale S."/>
            <person name="Koh C."/>
            <person name="Nixon J."/>
            <person name="Bollina V."/>
            <person name="Clarke W.E."/>
            <person name="Tuteja R."/>
            <person name="Spillane C."/>
            <person name="Robinson S.J."/>
            <person name="Links M.G."/>
            <person name="Clarke C."/>
            <person name="Higgins E.E."/>
            <person name="Huebert T."/>
            <person name="Sharpe A.G."/>
            <person name="Parkin I.A."/>
        </authorList>
    </citation>
    <scope>NUCLEOTIDE SEQUENCE [LARGE SCALE GENOMIC DNA]</scope>
    <source>
        <strain evidence="8">cv. DH55</strain>
    </source>
</reference>
<feature type="compositionally biased region" description="Low complexity" evidence="6">
    <location>
        <begin position="313"/>
        <end position="329"/>
    </location>
</feature>
<dbReference type="Proteomes" id="UP000694864">
    <property type="component" value="Chromosome 20"/>
</dbReference>
<evidence type="ECO:0000256" key="2">
    <source>
        <dbReference type="ARBA" id="ARBA00023015"/>
    </source>
</evidence>
<accession>A0ABM0Y4U6</accession>
<dbReference type="Gene3D" id="3.40.1810.10">
    <property type="entry name" value="Transcription factor, MADS-box"/>
    <property type="match status" value="1"/>
</dbReference>
<evidence type="ECO:0000256" key="3">
    <source>
        <dbReference type="ARBA" id="ARBA00023125"/>
    </source>
</evidence>
<dbReference type="CDD" id="cd00266">
    <property type="entry name" value="MADS_SRF_like"/>
    <property type="match status" value="1"/>
</dbReference>
<feature type="domain" description="MADS-box" evidence="7">
    <location>
        <begin position="1"/>
        <end position="47"/>
    </location>
</feature>